<dbReference type="Proteomes" id="UP000051139">
    <property type="component" value="Unassembled WGS sequence"/>
</dbReference>
<dbReference type="STRING" id="348151.IV55_GL000104"/>
<organism evidence="3 4">
    <name type="scientific">Furfurilactobacillus siliginis</name>
    <dbReference type="NCBI Taxonomy" id="348151"/>
    <lineage>
        <taxon>Bacteria</taxon>
        <taxon>Bacillati</taxon>
        <taxon>Bacillota</taxon>
        <taxon>Bacilli</taxon>
        <taxon>Lactobacillales</taxon>
        <taxon>Lactobacillaceae</taxon>
        <taxon>Furfurilactobacillus</taxon>
    </lineage>
</organism>
<dbReference type="EMBL" id="BJUD01000014">
    <property type="protein sequence ID" value="GEK28644.1"/>
    <property type="molecule type" value="Genomic_DNA"/>
</dbReference>
<comment type="caution">
    <text evidence="3">The sequence shown here is derived from an EMBL/GenBank/DDBJ whole genome shotgun (WGS) entry which is preliminary data.</text>
</comment>
<reference evidence="3 4" key="1">
    <citation type="journal article" date="2015" name="Genome Announc.">
        <title>Expanding the biotechnology potential of lactobacilli through comparative genomics of 213 strains and associated genera.</title>
        <authorList>
            <person name="Sun Z."/>
            <person name="Harris H.M."/>
            <person name="McCann A."/>
            <person name="Guo C."/>
            <person name="Argimon S."/>
            <person name="Zhang W."/>
            <person name="Yang X."/>
            <person name="Jeffery I.B."/>
            <person name="Cooney J.C."/>
            <person name="Kagawa T.F."/>
            <person name="Liu W."/>
            <person name="Song Y."/>
            <person name="Salvetti E."/>
            <person name="Wrobel A."/>
            <person name="Rasinkangas P."/>
            <person name="Parkhill J."/>
            <person name="Rea M.C."/>
            <person name="O'Sullivan O."/>
            <person name="Ritari J."/>
            <person name="Douillard F.P."/>
            <person name="Paul Ross R."/>
            <person name="Yang R."/>
            <person name="Briner A.E."/>
            <person name="Felis G.E."/>
            <person name="de Vos W.M."/>
            <person name="Barrangou R."/>
            <person name="Klaenhammer T.R."/>
            <person name="Caufield P.W."/>
            <person name="Cui Y."/>
            <person name="Zhang H."/>
            <person name="O'Toole P.W."/>
        </authorList>
    </citation>
    <scope>NUCLEOTIDE SEQUENCE [LARGE SCALE GENOMIC DNA]</scope>
    <source>
        <strain evidence="3 4">DSM 22696</strain>
    </source>
</reference>
<keyword evidence="4" id="KW-1185">Reference proteome</keyword>
<dbReference type="PATRIC" id="fig|348151.3.peg.107"/>
<name>A0A0R2L5Z0_9LACO</name>
<gene>
    <name evidence="3" type="ORF">IV55_GL000104</name>
    <name evidence="2" type="ORF">LSI01_09550</name>
</gene>
<evidence type="ECO:0000313" key="3">
    <source>
        <dbReference type="EMBL" id="KRN97183.1"/>
    </source>
</evidence>
<evidence type="ECO:0000313" key="2">
    <source>
        <dbReference type="EMBL" id="GEK28644.1"/>
    </source>
</evidence>
<evidence type="ECO:0000313" key="5">
    <source>
        <dbReference type="Proteomes" id="UP000321429"/>
    </source>
</evidence>
<dbReference type="Pfam" id="PF02558">
    <property type="entry name" value="ApbA"/>
    <property type="match status" value="1"/>
</dbReference>
<reference evidence="2 5" key="2">
    <citation type="submission" date="2019-07" db="EMBL/GenBank/DDBJ databases">
        <title>Whole genome shotgun sequence of Lactobacillus siliginis NBRC 101315.</title>
        <authorList>
            <person name="Hosoyama A."/>
            <person name="Uohara A."/>
            <person name="Ohji S."/>
            <person name="Ichikawa N."/>
        </authorList>
    </citation>
    <scope>NUCLEOTIDE SEQUENCE [LARGE SCALE GENOMIC DNA]</scope>
    <source>
        <strain evidence="2 5">NBRC 101315</strain>
    </source>
</reference>
<dbReference type="RefSeq" id="WP_057808444.1">
    <property type="nucleotide sequence ID" value="NZ_BJUD01000014.1"/>
</dbReference>
<feature type="domain" description="Ketopantoate reductase N-terminal" evidence="1">
    <location>
        <begin position="7"/>
        <end position="105"/>
    </location>
</feature>
<dbReference type="OrthoDB" id="9793586at2"/>
<evidence type="ECO:0000259" key="1">
    <source>
        <dbReference type="Pfam" id="PF02558"/>
    </source>
</evidence>
<protein>
    <recommendedName>
        <fullName evidence="1">Ketopantoate reductase N-terminal domain-containing protein</fullName>
    </recommendedName>
</protein>
<dbReference type="Gene3D" id="3.40.50.720">
    <property type="entry name" value="NAD(P)-binding Rossmann-like Domain"/>
    <property type="match status" value="1"/>
</dbReference>
<dbReference type="Proteomes" id="UP000321429">
    <property type="component" value="Unassembled WGS sequence"/>
</dbReference>
<dbReference type="EMBL" id="JQCB01000001">
    <property type="protein sequence ID" value="KRN97183.1"/>
    <property type="molecule type" value="Genomic_DNA"/>
</dbReference>
<accession>A0A0R2L5Z0</accession>
<dbReference type="InterPro" id="IPR013332">
    <property type="entry name" value="KPR_N"/>
</dbReference>
<evidence type="ECO:0000313" key="4">
    <source>
        <dbReference type="Proteomes" id="UP000051139"/>
    </source>
</evidence>
<sequence>MKKQKRILIFGAGVIGSAYAVKFIEAGVDVTLFARSTRYVTLKRDGLRYLKKGKLVTVRAKVIDKLADDDIYDFIFVTVRADKAASALSALKENRSPNIVTLISNATDFSKWQAIVGARLLPGFPGVGGQLNDGVLNARYLPKVLASTTVGEIDGTVTPRLNELAALFEAAKRPLAIQSDMQALLMTHAVSDIAMLGTLYDDHIPDNRKAQAMAVKLKTTLYALQSTGISVTPATTRLILWIPNAGLRLFFGQWLKTNMVKEMKEPAYAQGAKREMQWLEADLEKYLHTHK</sequence>
<dbReference type="SUPFAM" id="SSF51735">
    <property type="entry name" value="NAD(P)-binding Rossmann-fold domains"/>
    <property type="match status" value="1"/>
</dbReference>
<dbReference type="AlphaFoldDB" id="A0A0R2L5Z0"/>
<dbReference type="InterPro" id="IPR036291">
    <property type="entry name" value="NAD(P)-bd_dom_sf"/>
</dbReference>
<proteinExistence type="predicted"/>